<evidence type="ECO:0000313" key="10">
    <source>
        <dbReference type="Proteomes" id="UP001500936"/>
    </source>
</evidence>
<dbReference type="SUPFAM" id="SSF48452">
    <property type="entry name" value="TPR-like"/>
    <property type="match status" value="1"/>
</dbReference>
<evidence type="ECO:0000259" key="8">
    <source>
        <dbReference type="Pfam" id="PF14322"/>
    </source>
</evidence>
<dbReference type="Proteomes" id="UP001500936">
    <property type="component" value="Unassembled WGS sequence"/>
</dbReference>
<dbReference type="InterPro" id="IPR011990">
    <property type="entry name" value="TPR-like_helical_dom_sf"/>
</dbReference>
<protein>
    <recommendedName>
        <fullName evidence="11">RagB/SusD family nutrient uptake outer membrane protein</fullName>
    </recommendedName>
</protein>
<feature type="chain" id="PRO_5045676643" description="RagB/SusD family nutrient uptake outer membrane protein" evidence="6">
    <location>
        <begin position="22"/>
        <end position="530"/>
    </location>
</feature>
<dbReference type="Pfam" id="PF14322">
    <property type="entry name" value="SusD-like_3"/>
    <property type="match status" value="1"/>
</dbReference>
<dbReference type="Gene3D" id="1.25.40.390">
    <property type="match status" value="1"/>
</dbReference>
<feature type="signal peptide" evidence="6">
    <location>
        <begin position="1"/>
        <end position="21"/>
    </location>
</feature>
<organism evidence="9 10">
    <name type="scientific">Nibrella viscosa</name>
    <dbReference type="NCBI Taxonomy" id="1084524"/>
    <lineage>
        <taxon>Bacteria</taxon>
        <taxon>Pseudomonadati</taxon>
        <taxon>Bacteroidota</taxon>
        <taxon>Cytophagia</taxon>
        <taxon>Cytophagales</taxon>
        <taxon>Spirosomataceae</taxon>
        <taxon>Nibrella</taxon>
    </lineage>
</organism>
<name>A0ABP8KG56_9BACT</name>
<dbReference type="InterPro" id="IPR033985">
    <property type="entry name" value="SusD-like_N"/>
</dbReference>
<dbReference type="InterPro" id="IPR012944">
    <property type="entry name" value="SusD_RagB_dom"/>
</dbReference>
<evidence type="ECO:0000256" key="1">
    <source>
        <dbReference type="ARBA" id="ARBA00004442"/>
    </source>
</evidence>
<accession>A0ABP8KG56</accession>
<dbReference type="PROSITE" id="PS51257">
    <property type="entry name" value="PROKAR_LIPOPROTEIN"/>
    <property type="match status" value="1"/>
</dbReference>
<dbReference type="RefSeq" id="WP_345267619.1">
    <property type="nucleotide sequence ID" value="NZ_BAABHB010000004.1"/>
</dbReference>
<comment type="similarity">
    <text evidence="2">Belongs to the SusD family.</text>
</comment>
<keyword evidence="4" id="KW-0472">Membrane</keyword>
<evidence type="ECO:0000259" key="7">
    <source>
        <dbReference type="Pfam" id="PF07980"/>
    </source>
</evidence>
<evidence type="ECO:0000256" key="6">
    <source>
        <dbReference type="SAM" id="SignalP"/>
    </source>
</evidence>
<sequence length="530" mass="59485">MKAIKISVLSLLLLAGTTACEEKFFDSARQQTNIATDQWGSTVDLERLVAGAYYGISGYEGFRGLHGLQFTHEALFSDLGLLHTAGVTDDWSQDLYARKNNRNDISNYGNMWLGAYQAVALANEVIGWVEKNGPFKDQYGPTWTDRLVGECYFLRAWVYFTLVRMHAPAYGANNSAPAIILNTKPSKEPFANPGRATVQQVYDLLLADLDQAVKLLPETFNPQRDPTEYQDRATRDAARFLLARVHFQMKNFAKAKEQADILINSGRYPLTEDPIEAWNKTGLGAKGREVVWQYVQYNTAQQQWKGSPAGAYMGFTARGNATQINGGRIISASDAFLKAAGWTPDQFTITSVPANRPPATLGTQANFMINHPDKRLAQLWRAIPAGFDPRSEFTSYTRTYVWANKWNRLNAPANNNLFSLPLMRIAELYLTRAIIRFREGDKAGAADDINVVRRRAGIPTLTATTLTEDDIHVERMRELAFEDDRLYYLQALSLPIPPGDRAGEQPLDWKSDRFAMPLPARETDLNPNAR</sequence>
<dbReference type="Pfam" id="PF07980">
    <property type="entry name" value="SusD_RagB"/>
    <property type="match status" value="1"/>
</dbReference>
<evidence type="ECO:0008006" key="11">
    <source>
        <dbReference type="Google" id="ProtNLM"/>
    </source>
</evidence>
<feature type="domain" description="SusD-like N-terminal" evidence="8">
    <location>
        <begin position="96"/>
        <end position="245"/>
    </location>
</feature>
<reference evidence="10" key="1">
    <citation type="journal article" date="2019" name="Int. J. Syst. Evol. Microbiol.">
        <title>The Global Catalogue of Microorganisms (GCM) 10K type strain sequencing project: providing services to taxonomists for standard genome sequencing and annotation.</title>
        <authorList>
            <consortium name="The Broad Institute Genomics Platform"/>
            <consortium name="The Broad Institute Genome Sequencing Center for Infectious Disease"/>
            <person name="Wu L."/>
            <person name="Ma J."/>
        </authorList>
    </citation>
    <scope>NUCLEOTIDE SEQUENCE [LARGE SCALE GENOMIC DNA]</scope>
    <source>
        <strain evidence="10">JCM 17925</strain>
    </source>
</reference>
<evidence type="ECO:0000256" key="2">
    <source>
        <dbReference type="ARBA" id="ARBA00006275"/>
    </source>
</evidence>
<evidence type="ECO:0000313" key="9">
    <source>
        <dbReference type="EMBL" id="GAA4406176.1"/>
    </source>
</evidence>
<evidence type="ECO:0000256" key="5">
    <source>
        <dbReference type="ARBA" id="ARBA00023237"/>
    </source>
</evidence>
<keyword evidence="10" id="KW-1185">Reference proteome</keyword>
<feature type="domain" description="RagB/SusD" evidence="7">
    <location>
        <begin position="394"/>
        <end position="487"/>
    </location>
</feature>
<comment type="caution">
    <text evidence="9">The sequence shown here is derived from an EMBL/GenBank/DDBJ whole genome shotgun (WGS) entry which is preliminary data.</text>
</comment>
<comment type="subcellular location">
    <subcellularLocation>
        <location evidence="1">Cell outer membrane</location>
    </subcellularLocation>
</comment>
<dbReference type="EMBL" id="BAABHB010000004">
    <property type="protein sequence ID" value="GAA4406176.1"/>
    <property type="molecule type" value="Genomic_DNA"/>
</dbReference>
<keyword evidence="3 6" id="KW-0732">Signal</keyword>
<gene>
    <name evidence="9" type="ORF">GCM10023187_25350</name>
</gene>
<evidence type="ECO:0000256" key="4">
    <source>
        <dbReference type="ARBA" id="ARBA00023136"/>
    </source>
</evidence>
<proteinExistence type="inferred from homology"/>
<keyword evidence="5" id="KW-0998">Cell outer membrane</keyword>
<evidence type="ECO:0000256" key="3">
    <source>
        <dbReference type="ARBA" id="ARBA00022729"/>
    </source>
</evidence>